<keyword evidence="5 15" id="KW-0808">Transferase</keyword>
<accession>A0A1H6ELN1</accession>
<dbReference type="EC" id="2.1.1.386" evidence="11"/>
<dbReference type="InterPro" id="IPR029063">
    <property type="entry name" value="SAM-dependent_MTases_sf"/>
</dbReference>
<dbReference type="RefSeq" id="WP_093359020.1">
    <property type="nucleotide sequence ID" value="NZ_FNVB01000022.1"/>
</dbReference>
<organism evidence="15 18">
    <name type="scientific">Saccharopolyspora kobensis</name>
    <dbReference type="NCBI Taxonomy" id="146035"/>
    <lineage>
        <taxon>Bacteria</taxon>
        <taxon>Bacillati</taxon>
        <taxon>Actinomycetota</taxon>
        <taxon>Actinomycetes</taxon>
        <taxon>Pseudonocardiales</taxon>
        <taxon>Pseudonocardiaceae</taxon>
        <taxon>Saccharopolyspora</taxon>
    </lineage>
</organism>
<feature type="domain" description="Methyltransferase type 12" evidence="13">
    <location>
        <begin position="289"/>
        <end position="385"/>
    </location>
</feature>
<evidence type="ECO:0000256" key="4">
    <source>
        <dbReference type="ARBA" id="ARBA00022603"/>
    </source>
</evidence>
<dbReference type="EMBL" id="FOME01000026">
    <property type="protein sequence ID" value="SFF28995.1"/>
    <property type="molecule type" value="Genomic_DNA"/>
</dbReference>
<dbReference type="GO" id="GO:0031047">
    <property type="term" value="P:regulatory ncRNA-mediated gene silencing"/>
    <property type="evidence" value="ECO:0007669"/>
    <property type="project" value="UniProtKB-KW"/>
</dbReference>
<dbReference type="Gene3D" id="3.30.1610.20">
    <property type="entry name" value="Hen1, N-terminal domain"/>
    <property type="match status" value="1"/>
</dbReference>
<reference evidence="15" key="2">
    <citation type="submission" date="2016-10" db="EMBL/GenBank/DDBJ databases">
        <authorList>
            <person name="de Groot N.N."/>
        </authorList>
    </citation>
    <scope>NUCLEOTIDE SEQUENCE [LARGE SCALE GENOMIC DNA]</scope>
    <source>
        <strain evidence="15">ATCC 20501</strain>
    </source>
</reference>
<dbReference type="InterPro" id="IPR024026">
    <property type="entry name" value="3'-RNA_MeTfrase_Hen1_bac"/>
</dbReference>
<dbReference type="PANTHER" id="PTHR21404:SF3">
    <property type="entry name" value="SMALL RNA 2'-O-METHYLTRANSFERASE"/>
    <property type="match status" value="1"/>
</dbReference>
<dbReference type="GO" id="GO:0090486">
    <property type="term" value="F:small RNA 2'-O-methyltransferase activity"/>
    <property type="evidence" value="ECO:0007669"/>
    <property type="project" value="UniProtKB-EC"/>
</dbReference>
<evidence type="ECO:0000259" key="13">
    <source>
        <dbReference type="Pfam" id="PF08242"/>
    </source>
</evidence>
<dbReference type="InterPro" id="IPR024740">
    <property type="entry name" value="Hen1_N"/>
</dbReference>
<dbReference type="InterPro" id="IPR013217">
    <property type="entry name" value="Methyltransf_12"/>
</dbReference>
<evidence type="ECO:0000256" key="12">
    <source>
        <dbReference type="ARBA" id="ARBA00048418"/>
    </source>
</evidence>
<keyword evidence="8" id="KW-0460">Magnesium</keyword>
<feature type="domain" description="Hen1 N-terminal" evidence="14">
    <location>
        <begin position="1"/>
        <end position="240"/>
    </location>
</feature>
<evidence type="ECO:0000313" key="16">
    <source>
        <dbReference type="EMBL" id="SFF28995.1"/>
    </source>
</evidence>
<name>A0A1H6ELN1_9PSEU</name>
<dbReference type="Proteomes" id="UP000236729">
    <property type="component" value="Unassembled WGS sequence"/>
</dbReference>
<gene>
    <name evidence="15" type="ORF">SAMN02982929_07210</name>
    <name evidence="16" type="ORF">SAMN05216506_1267</name>
</gene>
<keyword evidence="7" id="KW-0479">Metal-binding</keyword>
<dbReference type="EMBL" id="FNVB01000022">
    <property type="protein sequence ID" value="SEG98762.1"/>
    <property type="molecule type" value="Genomic_DNA"/>
</dbReference>
<evidence type="ECO:0000313" key="15">
    <source>
        <dbReference type="EMBL" id="SEG98762.1"/>
    </source>
</evidence>
<dbReference type="InterPro" id="IPR026610">
    <property type="entry name" value="Hen1"/>
</dbReference>
<evidence type="ECO:0000256" key="8">
    <source>
        <dbReference type="ARBA" id="ARBA00022842"/>
    </source>
</evidence>
<comment type="similarity">
    <text evidence="2">Belongs to the methyltransferase superfamily. HEN1 family.</text>
</comment>
<comment type="cofactor">
    <cofactor evidence="1">
        <name>Mg(2+)</name>
        <dbReference type="ChEBI" id="CHEBI:18420"/>
    </cofactor>
</comment>
<dbReference type="SUPFAM" id="SSF53335">
    <property type="entry name" value="S-adenosyl-L-methionine-dependent methyltransferases"/>
    <property type="match status" value="1"/>
</dbReference>
<keyword evidence="6" id="KW-0949">S-adenosyl-L-methionine</keyword>
<dbReference type="GO" id="GO:0001510">
    <property type="term" value="P:RNA methylation"/>
    <property type="evidence" value="ECO:0007669"/>
    <property type="project" value="InterPro"/>
</dbReference>
<protein>
    <recommendedName>
        <fullName evidence="3">Small RNA 2'-O-methyltransferase</fullName>
        <ecNumber evidence="11">2.1.1.386</ecNumber>
    </recommendedName>
</protein>
<dbReference type="AlphaFoldDB" id="A0A1H6ELN1"/>
<evidence type="ECO:0000313" key="17">
    <source>
        <dbReference type="Proteomes" id="UP000199690"/>
    </source>
</evidence>
<dbReference type="Proteomes" id="UP000199690">
    <property type="component" value="Unassembled WGS sequence"/>
</dbReference>
<evidence type="ECO:0000256" key="9">
    <source>
        <dbReference type="ARBA" id="ARBA00022884"/>
    </source>
</evidence>
<dbReference type="InterPro" id="IPR038546">
    <property type="entry name" value="Hen1_N_sf"/>
</dbReference>
<evidence type="ECO:0000256" key="3">
    <source>
        <dbReference type="ARBA" id="ARBA00021330"/>
    </source>
</evidence>
<keyword evidence="10" id="KW-0943">RNA-mediated gene silencing</keyword>
<evidence type="ECO:0000256" key="7">
    <source>
        <dbReference type="ARBA" id="ARBA00022723"/>
    </source>
</evidence>
<dbReference type="CDD" id="cd02440">
    <property type="entry name" value="AdoMet_MTases"/>
    <property type="match status" value="1"/>
</dbReference>
<evidence type="ECO:0000313" key="18">
    <source>
        <dbReference type="Proteomes" id="UP000236729"/>
    </source>
</evidence>
<evidence type="ECO:0000256" key="10">
    <source>
        <dbReference type="ARBA" id="ARBA00023158"/>
    </source>
</evidence>
<proteinExistence type="inferred from homology"/>
<accession>A0A1I2HFE2</accession>
<evidence type="ECO:0000256" key="2">
    <source>
        <dbReference type="ARBA" id="ARBA00009026"/>
    </source>
</evidence>
<keyword evidence="9" id="KW-0694">RNA-binding</keyword>
<evidence type="ECO:0000256" key="5">
    <source>
        <dbReference type="ARBA" id="ARBA00022679"/>
    </source>
</evidence>
<dbReference type="Pfam" id="PF12623">
    <property type="entry name" value="Hen1_L"/>
    <property type="match status" value="1"/>
</dbReference>
<evidence type="ECO:0000256" key="1">
    <source>
        <dbReference type="ARBA" id="ARBA00001946"/>
    </source>
</evidence>
<dbReference type="GO" id="GO:0003723">
    <property type="term" value="F:RNA binding"/>
    <property type="evidence" value="ECO:0007669"/>
    <property type="project" value="UniProtKB-KW"/>
</dbReference>
<dbReference type="Pfam" id="PF08242">
    <property type="entry name" value="Methyltransf_12"/>
    <property type="match status" value="1"/>
</dbReference>
<dbReference type="SMR" id="A0A1H6ELN1"/>
<evidence type="ECO:0000259" key="14">
    <source>
        <dbReference type="Pfam" id="PF12623"/>
    </source>
</evidence>
<dbReference type="NCBIfam" id="TIGR04074">
    <property type="entry name" value="bacter_Hen1"/>
    <property type="match status" value="1"/>
</dbReference>
<keyword evidence="4 15" id="KW-0489">Methyltransferase</keyword>
<dbReference type="Gene3D" id="3.40.50.150">
    <property type="entry name" value="Vaccinia Virus protein VP39"/>
    <property type="match status" value="1"/>
</dbReference>
<evidence type="ECO:0000256" key="11">
    <source>
        <dbReference type="ARBA" id="ARBA00035025"/>
    </source>
</evidence>
<reference evidence="17 18" key="1">
    <citation type="submission" date="2016-10" db="EMBL/GenBank/DDBJ databases">
        <authorList>
            <person name="Varghese N."/>
            <person name="Submissions S."/>
        </authorList>
    </citation>
    <scope>NUCLEOTIDE SEQUENCE [LARGE SCALE GENOMIC DNA]</scope>
    <source>
        <strain evidence="18">ATCC 20501</strain>
        <strain evidence="16 17">CGMCC 4.3529</strain>
    </source>
</reference>
<dbReference type="PANTHER" id="PTHR21404">
    <property type="entry name" value="HEN1"/>
    <property type="match status" value="1"/>
</dbReference>
<evidence type="ECO:0000256" key="6">
    <source>
        <dbReference type="ARBA" id="ARBA00022691"/>
    </source>
</evidence>
<dbReference type="GO" id="GO:0046872">
    <property type="term" value="F:metal ion binding"/>
    <property type="evidence" value="ECO:0007669"/>
    <property type="project" value="UniProtKB-KW"/>
</dbReference>
<keyword evidence="17" id="KW-1185">Reference proteome</keyword>
<comment type="catalytic activity">
    <reaction evidence="12">
        <text>small RNA 3'-end nucleotide + S-adenosyl-L-methionine = small RNA 3'-end 2'-O-methylnucleotide + S-adenosyl-L-homocysteine + H(+)</text>
        <dbReference type="Rhea" id="RHEA:37887"/>
        <dbReference type="Rhea" id="RHEA-COMP:10415"/>
        <dbReference type="Rhea" id="RHEA-COMP:10416"/>
        <dbReference type="ChEBI" id="CHEBI:15378"/>
        <dbReference type="ChEBI" id="CHEBI:57856"/>
        <dbReference type="ChEBI" id="CHEBI:59789"/>
        <dbReference type="ChEBI" id="CHEBI:74896"/>
        <dbReference type="ChEBI" id="CHEBI:74898"/>
        <dbReference type="EC" id="2.1.1.386"/>
    </reaction>
</comment>
<sequence>MFVTVSTTHQPATDLGHLLHKHPGRAQEFPVAGGTAHVFYPVAGPAECTAALLLDVDPVGLVRGKHNDSFALGQYVNDRPYAAGSLLAVALGSVFRTALNGRCDARPELAATEIPLRIRVPALPCRGGTALAARLFEPLGWQVEATPIPLDPQLPDAGDSRYVDLRLSGNLRLSDALKHLYVLIPVLDDAKHYWVTGDEVDKLLRAGDGWLAEHPERELISHRYLAHRKSYVRSALAQLAESGDAEGELDNALAEPVVSEVPETDVPLAVQRRRSVLSVLKASGARRVLDLGCGGGALLSDLVKEPSFTEIVGVDVSARALELAERRFERLSERQRERLVLRQSALTYVDAELAGYDAAVLMEVVEHVDPSRLAALEHAVFAAARPRTVVVTTPNVEYNVRFENLPAGRFRHPDHRFEWTRAQFQEWAGGVAERHGCTVEHLPVGPVDPQVGAPTQLAVFTRAEVSA</sequence>